<dbReference type="EMBL" id="CP017902">
    <property type="protein sequence ID" value="ARP18251.1"/>
    <property type="molecule type" value="Genomic_DNA"/>
</dbReference>
<dbReference type="PANTHER" id="PTHR34217">
    <property type="entry name" value="METAL-DEPENDENT CARBOXYPEPTIDASE"/>
    <property type="match status" value="1"/>
</dbReference>
<dbReference type="Gene3D" id="1.10.1370.30">
    <property type="match status" value="1"/>
</dbReference>
<dbReference type="GO" id="GO:0006508">
    <property type="term" value="P:proteolysis"/>
    <property type="evidence" value="ECO:0007669"/>
    <property type="project" value="UniProtKB-KW"/>
</dbReference>
<gene>
    <name evidence="1" type="primary">ypwA</name>
    <name evidence="1" type="ORF">K05K4_14150</name>
</gene>
<keyword evidence="1" id="KW-0482">Metalloprotease</keyword>
<dbReference type="PROSITE" id="PS52034">
    <property type="entry name" value="PEPTIDASE_M32"/>
    <property type="match status" value="1"/>
</dbReference>
<dbReference type="SUPFAM" id="SSF55486">
    <property type="entry name" value="Metalloproteases ('zincins'), catalytic domain"/>
    <property type="match status" value="1"/>
</dbReference>
<keyword evidence="1" id="KW-0378">Hydrolase</keyword>
<protein>
    <submittedName>
        <fullName evidence="1">Putative metalloprotease YpwA</fullName>
        <ecNumber evidence="1">3.4.24.-</ecNumber>
    </submittedName>
</protein>
<accession>A0A1W6U690</accession>
<name>A0A1W6U690_VIBAL</name>
<proteinExistence type="predicted"/>
<keyword evidence="1" id="KW-0645">Protease</keyword>
<dbReference type="InterPro" id="IPR001333">
    <property type="entry name" value="Peptidase_M32_Taq"/>
</dbReference>
<dbReference type="PANTHER" id="PTHR34217:SF1">
    <property type="entry name" value="CARBOXYPEPTIDASE 1"/>
    <property type="match status" value="1"/>
</dbReference>
<organism evidence="1">
    <name type="scientific">Vibrio alginolyticus</name>
    <dbReference type="NCBI Taxonomy" id="663"/>
    <lineage>
        <taxon>Bacteria</taxon>
        <taxon>Pseudomonadati</taxon>
        <taxon>Pseudomonadota</taxon>
        <taxon>Gammaproteobacteria</taxon>
        <taxon>Vibrionales</taxon>
        <taxon>Vibrionaceae</taxon>
        <taxon>Vibrio</taxon>
    </lineage>
</organism>
<evidence type="ECO:0000313" key="1">
    <source>
        <dbReference type="EMBL" id="ARP18251.1"/>
    </source>
</evidence>
<dbReference type="EC" id="3.4.24.-" evidence="1"/>
<sequence>MYAAQFMAAMKQTVDVDAVIRSGDLAPIFNWLSENIWSKGSLFTTDELVKQATGETLNAKHFQAHLKDRYL</sequence>
<reference evidence="1" key="1">
    <citation type="submission" date="2016-10" db="EMBL/GenBank/DDBJ databases">
        <title>The High Quality Genome of Vibrio alginolyticus K01M1.</title>
        <authorList>
            <person name="Wendling C."/>
            <person name="Chibani C.M."/>
            <person name="Hertel R."/>
            <person name="Sproer C."/>
            <person name="Bunk B."/>
            <person name="Overmann J."/>
            <person name="Roth O."/>
            <person name="Liesegang H."/>
        </authorList>
    </citation>
    <scope>NUCLEOTIDE SEQUENCE</scope>
    <source>
        <strain evidence="1">K05K4</strain>
    </source>
</reference>
<dbReference type="AlphaFoldDB" id="A0A1W6U690"/>
<dbReference type="GO" id="GO:0004181">
    <property type="term" value="F:metallocarboxypeptidase activity"/>
    <property type="evidence" value="ECO:0007669"/>
    <property type="project" value="InterPro"/>
</dbReference>
<dbReference type="Pfam" id="PF02074">
    <property type="entry name" value="Peptidase_M32"/>
    <property type="match status" value="1"/>
</dbReference>